<dbReference type="AlphaFoldDB" id="A0A1H3Y2N0"/>
<evidence type="ECO:0000313" key="1">
    <source>
        <dbReference type="EMBL" id="SEA05987.1"/>
    </source>
</evidence>
<protein>
    <submittedName>
        <fullName evidence="1">Uncharacterized protein</fullName>
    </submittedName>
</protein>
<accession>A0A1H3Y2N0</accession>
<keyword evidence="2" id="KW-1185">Reference proteome</keyword>
<reference evidence="2" key="1">
    <citation type="submission" date="2016-10" db="EMBL/GenBank/DDBJ databases">
        <authorList>
            <person name="Varghese N."/>
            <person name="Submissions S."/>
        </authorList>
    </citation>
    <scope>NUCLEOTIDE SEQUENCE [LARGE SCALE GENOMIC DNA]</scope>
    <source>
        <strain evidence="2">KPR-1</strain>
    </source>
</reference>
<evidence type="ECO:0000313" key="2">
    <source>
        <dbReference type="Proteomes" id="UP000199288"/>
    </source>
</evidence>
<name>A0A1H3Y2N0_9ACTO</name>
<gene>
    <name evidence="1" type="ORF">SAMN02910418_00843</name>
</gene>
<dbReference type="Proteomes" id="UP000199288">
    <property type="component" value="Unassembled WGS sequence"/>
</dbReference>
<organism evidence="1 2">
    <name type="scientific">Bowdeniella nasicola</name>
    <dbReference type="NCBI Taxonomy" id="208480"/>
    <lineage>
        <taxon>Bacteria</taxon>
        <taxon>Bacillati</taxon>
        <taxon>Actinomycetota</taxon>
        <taxon>Actinomycetes</taxon>
        <taxon>Actinomycetales</taxon>
        <taxon>Actinomycetaceae</taxon>
        <taxon>Bowdeniella</taxon>
    </lineage>
</organism>
<sequence>MRVPINLDELTAIRPKGKVLKKKAHAAVMAAHPRATSIIPLIRSKVNTGPERFFDWVGLVFSDTILGTFTSIDTPSDRDAYYLVTEGGRQLLARVGREAVESQELLQPVTTRTFIIGMNRFKKELNPII</sequence>
<dbReference type="RefSeq" id="WP_092562576.1">
    <property type="nucleotide sequence ID" value="NZ_FNQV01000004.1"/>
</dbReference>
<dbReference type="EMBL" id="FNQV01000004">
    <property type="protein sequence ID" value="SEA05987.1"/>
    <property type="molecule type" value="Genomic_DNA"/>
</dbReference>
<proteinExistence type="predicted"/>